<evidence type="ECO:0000313" key="2">
    <source>
        <dbReference type="EMBL" id="GBH22668.1"/>
    </source>
</evidence>
<feature type="region of interest" description="Disordered" evidence="1">
    <location>
        <begin position="549"/>
        <end position="577"/>
    </location>
</feature>
<feature type="region of interest" description="Disordered" evidence="1">
    <location>
        <begin position="112"/>
        <end position="143"/>
    </location>
</feature>
<protein>
    <submittedName>
        <fullName evidence="2">Uncharacterized protein</fullName>
    </submittedName>
</protein>
<accession>A0A2V0RIS0</accession>
<organism evidence="2">
    <name type="scientific">viral metagenome</name>
    <dbReference type="NCBI Taxonomy" id="1070528"/>
    <lineage>
        <taxon>unclassified sequences</taxon>
        <taxon>metagenomes</taxon>
        <taxon>organismal metagenomes</taxon>
    </lineage>
</organism>
<sequence length="577" mass="63586">MTDTSKSKSVDPIVDYADFVRDEISLGVATWAIPDFDQFVEIRKQLSNKDAPLKFVSPGNLGGLAGAAMSNPSIRRMMDAGVDAVSKEGVRIAENIARRLSDGESFVKIKRDFGDTGGNSGRDAGGDGSPGNPFNPNRMNYNPKPVQVRLDTGIRSKGYGDYYPESKPIMNVLDLTQVEFRVPQNAASELKTYFDTVITFNFQNDAQMRVNFNVDAINKFSDANLRAWMDRYAMAYGKYVWYTSIINYCNEPLQQNAGMRALRSMMTPQLLDDLSQLANMLDGTPAPPKFRELVHFIYGAPFKVSNNPGSQIRMISPSVLQSTNVGVEVRLAALPPDDIQSAITSMFAMRETTALIARVCPQWIPGKDNTPAGAAVCEYSPNWSTLWENLPYDVFANGTEHFGPPVNGENDDACYGSTADTLDGAVTALWNGYDSTVSGSSVFDRFRPGTIIPRSSAAPGSDPAITSFSNRIQFKYDSTNSTSAFFLVSVGSNQFNYMRCEAYTVTGNGVVHQIVWPGRETINNINIASARQTSYELYSMMFDMGPSTNASFNRSEKRNPRRRGKSKVSASDNKEEI</sequence>
<dbReference type="AlphaFoldDB" id="A0A2V0RIS0"/>
<dbReference type="EMBL" id="BDQD01000101">
    <property type="protein sequence ID" value="GBH22668.1"/>
    <property type="molecule type" value="Genomic_RNA"/>
</dbReference>
<proteinExistence type="predicted"/>
<evidence type="ECO:0000256" key="1">
    <source>
        <dbReference type="SAM" id="MobiDB-lite"/>
    </source>
</evidence>
<name>A0A2V0RIS0_9ZZZZ</name>
<comment type="caution">
    <text evidence="2">The sequence shown here is derived from an EMBL/GenBank/DDBJ whole genome shotgun (WGS) entry which is preliminary data.</text>
</comment>
<reference evidence="2" key="1">
    <citation type="submission" date="2017-04" db="EMBL/GenBank/DDBJ databases">
        <title>Unveiling RNA virosphere associated with marine microorganisms.</title>
        <authorList>
            <person name="Urayama S."/>
            <person name="Takaki Y."/>
            <person name="Nishi S."/>
            <person name="Yoshida Y."/>
            <person name="Deguchi S."/>
            <person name="Takai K."/>
            <person name="Nunoura T."/>
        </authorList>
    </citation>
    <scope>NUCLEOTIDE SEQUENCE</scope>
</reference>